<dbReference type="PRINTS" id="PR00313">
    <property type="entry name" value="CABNDNGRPT"/>
</dbReference>
<dbReference type="GO" id="GO:0005576">
    <property type="term" value="C:extracellular region"/>
    <property type="evidence" value="ECO:0007669"/>
    <property type="project" value="UniProtKB-SubCell"/>
</dbReference>
<comment type="caution">
    <text evidence="3">The sequence shown here is derived from an EMBL/GenBank/DDBJ whole genome shotgun (WGS) entry which is preliminary data.</text>
</comment>
<keyword evidence="4" id="KW-1185">Reference proteome</keyword>
<organism evidence="3 4">
    <name type="scientific">Iningainema tapete BLCC-T55</name>
    <dbReference type="NCBI Taxonomy" id="2748662"/>
    <lineage>
        <taxon>Bacteria</taxon>
        <taxon>Bacillati</taxon>
        <taxon>Cyanobacteriota</taxon>
        <taxon>Cyanophyceae</taxon>
        <taxon>Nostocales</taxon>
        <taxon>Scytonemataceae</taxon>
        <taxon>Iningainema tapete</taxon>
    </lineage>
</organism>
<proteinExistence type="predicted"/>
<dbReference type="Proteomes" id="UP000629098">
    <property type="component" value="Unassembled WGS sequence"/>
</dbReference>
<comment type="subcellular location">
    <subcellularLocation>
        <location evidence="1">Secreted</location>
    </subcellularLocation>
</comment>
<name>A0A8J6XID1_9CYAN</name>
<dbReference type="GO" id="GO:0005509">
    <property type="term" value="F:calcium ion binding"/>
    <property type="evidence" value="ECO:0007669"/>
    <property type="project" value="InterPro"/>
</dbReference>
<evidence type="ECO:0008006" key="5">
    <source>
        <dbReference type="Google" id="ProtNLM"/>
    </source>
</evidence>
<dbReference type="InterPro" id="IPR011049">
    <property type="entry name" value="Serralysin-like_metalloprot_C"/>
</dbReference>
<keyword evidence="2" id="KW-0964">Secreted</keyword>
<dbReference type="Pfam" id="PF00353">
    <property type="entry name" value="HemolysinCabind"/>
    <property type="match status" value="4"/>
</dbReference>
<dbReference type="SUPFAM" id="SSF51120">
    <property type="entry name" value="beta-Roll"/>
    <property type="match status" value="4"/>
</dbReference>
<evidence type="ECO:0000313" key="3">
    <source>
        <dbReference type="EMBL" id="MBD2771919.1"/>
    </source>
</evidence>
<dbReference type="PROSITE" id="PS00330">
    <property type="entry name" value="HEMOLYSIN_CALCIUM"/>
    <property type="match status" value="4"/>
</dbReference>
<accession>A0A8J6XID1</accession>
<evidence type="ECO:0000256" key="1">
    <source>
        <dbReference type="ARBA" id="ARBA00004613"/>
    </source>
</evidence>
<evidence type="ECO:0000313" key="4">
    <source>
        <dbReference type="Proteomes" id="UP000629098"/>
    </source>
</evidence>
<dbReference type="AlphaFoldDB" id="A0A8J6XID1"/>
<dbReference type="InterPro" id="IPR018511">
    <property type="entry name" value="Hemolysin-typ_Ca-bd_CS"/>
</dbReference>
<evidence type="ECO:0000256" key="2">
    <source>
        <dbReference type="ARBA" id="ARBA00022525"/>
    </source>
</evidence>
<dbReference type="InterPro" id="IPR001343">
    <property type="entry name" value="Hemolysn_Ca-bd"/>
</dbReference>
<dbReference type="RefSeq" id="WP_190826204.1">
    <property type="nucleotide sequence ID" value="NZ_CAWPPI010000029.1"/>
</dbReference>
<dbReference type="PANTHER" id="PTHR38340">
    <property type="entry name" value="S-LAYER PROTEIN"/>
    <property type="match status" value="1"/>
</dbReference>
<reference evidence="3" key="1">
    <citation type="submission" date="2020-09" db="EMBL/GenBank/DDBJ databases">
        <title>Iningainema tapete sp. nov. (Scytonemataceae, Cyanobacteria) from greenhouses in central Florida (USA) produces two types of nodularin with biosynthetic potential for microcystin-LR and anabaenopeptins.</title>
        <authorList>
            <person name="Berthold D.E."/>
            <person name="Lefler F.W."/>
            <person name="Huang I.-S."/>
            <person name="Abdulla H."/>
            <person name="Zimba P.V."/>
            <person name="Laughinghouse H.D. IV."/>
        </authorList>
    </citation>
    <scope>NUCLEOTIDE SEQUENCE</scope>
    <source>
        <strain evidence="3">BLCCT55</strain>
    </source>
</reference>
<dbReference type="Gene3D" id="2.150.10.10">
    <property type="entry name" value="Serralysin-like metalloprotease, C-terminal"/>
    <property type="match status" value="4"/>
</dbReference>
<protein>
    <recommendedName>
        <fullName evidence="5">Calcium-binding protein</fullName>
    </recommendedName>
</protein>
<dbReference type="EMBL" id="JACXAE010000029">
    <property type="protein sequence ID" value="MBD2771919.1"/>
    <property type="molecule type" value="Genomic_DNA"/>
</dbReference>
<sequence length="450" mass="46604">MASFNGTSGNDNLVGTLGSDSFFGDLGDDILDGRGGGDTFVFNDVFGTLYFPIAKPDDTQDVHVYSNDGLDIIKNFSIGKDSIISIDPKTHSRKHVDMPYDVSSPNLKMRNETESIFGTIYSDTINGTSAHETIYGLSGNDLLYGNAGNDVLYGDAGDDRLYGGAGSNVLYGGPGNDYLSGGGDANNELYGDAGDDILDGSGSYPDILIGGTGNDTYIVGNLVIIKEYNLGDQITEKLNEGTDTVKSPISHKLGDNLENLVLTGSEDINGLGNALDNRIEGNAGQNFLAGGDGNDYLLGYGGDDILVGEAGNDTLEGGAGDDLLDGGAGNDTLIGGTGNDRLNGGVGSDTLTGGAGVDKFVFNSTSQGIDIIKDFSSVESDKIQISKTGFGATSTNQFSYNNNTGALSFQGTHFATLENKPSFVPSVDIELVSSSGVTSSQPGTFIGVAN</sequence>
<gene>
    <name evidence="3" type="ORF">ICL16_07370</name>
</gene>
<dbReference type="PANTHER" id="PTHR38340:SF1">
    <property type="entry name" value="S-LAYER PROTEIN"/>
    <property type="match status" value="1"/>
</dbReference>
<dbReference type="InterPro" id="IPR050557">
    <property type="entry name" value="RTX_toxin/Mannuronan_C5-epim"/>
</dbReference>